<reference evidence="3" key="1">
    <citation type="journal article" date="2019" name="Int. J. Syst. Evol. Microbiol.">
        <title>The Global Catalogue of Microorganisms (GCM) 10K type strain sequencing project: providing services to taxonomists for standard genome sequencing and annotation.</title>
        <authorList>
            <consortium name="The Broad Institute Genomics Platform"/>
            <consortium name="The Broad Institute Genome Sequencing Center for Infectious Disease"/>
            <person name="Wu L."/>
            <person name="Ma J."/>
        </authorList>
    </citation>
    <scope>NUCLEOTIDE SEQUENCE [LARGE SCALE GENOMIC DNA]</scope>
    <source>
        <strain evidence="3">CGMCC 1.15304</strain>
    </source>
</reference>
<name>A0ABV8U707_9PROT</name>
<evidence type="ECO:0000313" key="2">
    <source>
        <dbReference type="EMBL" id="MFC4346619.1"/>
    </source>
</evidence>
<organism evidence="2 3">
    <name type="scientific">Kordiimonas lipolytica</name>
    <dbReference type="NCBI Taxonomy" id="1662421"/>
    <lineage>
        <taxon>Bacteria</taxon>
        <taxon>Pseudomonadati</taxon>
        <taxon>Pseudomonadota</taxon>
        <taxon>Alphaproteobacteria</taxon>
        <taxon>Kordiimonadales</taxon>
        <taxon>Kordiimonadaceae</taxon>
        <taxon>Kordiimonas</taxon>
    </lineage>
</organism>
<keyword evidence="1" id="KW-1133">Transmembrane helix</keyword>
<evidence type="ECO:0000256" key="1">
    <source>
        <dbReference type="SAM" id="Phobius"/>
    </source>
</evidence>
<keyword evidence="1" id="KW-0812">Transmembrane</keyword>
<keyword evidence="1" id="KW-0472">Membrane</keyword>
<accession>A0ABV8U707</accession>
<evidence type="ECO:0000313" key="3">
    <source>
        <dbReference type="Proteomes" id="UP001595776"/>
    </source>
</evidence>
<feature type="transmembrane region" description="Helical" evidence="1">
    <location>
        <begin position="110"/>
        <end position="131"/>
    </location>
</feature>
<protein>
    <submittedName>
        <fullName evidence="2">Uncharacterized protein</fullName>
    </submittedName>
</protein>
<dbReference type="Proteomes" id="UP001595776">
    <property type="component" value="Unassembled WGS sequence"/>
</dbReference>
<comment type="caution">
    <text evidence="2">The sequence shown here is derived from an EMBL/GenBank/DDBJ whole genome shotgun (WGS) entry which is preliminary data.</text>
</comment>
<sequence>MKPITIEEFELARAAYGANMAEWPADLAERARQFLTTEEGAAFAAAELSLDAQLADMAAPMDADAGADAFLDRLLDVPAQHTQVIEWGDAGFLSTLTGLYRDFRNLFSPIGVLSQGVAYALVLVVGVFVGLQQPYDEESSLDLSSTLFSSSADFYVGDQ</sequence>
<proteinExistence type="predicted"/>
<dbReference type="EMBL" id="JBHSCR010000001">
    <property type="protein sequence ID" value="MFC4346619.1"/>
    <property type="molecule type" value="Genomic_DNA"/>
</dbReference>
<dbReference type="RefSeq" id="WP_068148089.1">
    <property type="nucleotide sequence ID" value="NZ_JBHSCR010000001.1"/>
</dbReference>
<keyword evidence="3" id="KW-1185">Reference proteome</keyword>
<gene>
    <name evidence="2" type="ORF">ACFO5Q_02005</name>
</gene>